<organism evidence="5 6">
    <name type="scientific">Spirosoma foliorum</name>
    <dbReference type="NCBI Taxonomy" id="2710596"/>
    <lineage>
        <taxon>Bacteria</taxon>
        <taxon>Pseudomonadati</taxon>
        <taxon>Bacteroidota</taxon>
        <taxon>Cytophagia</taxon>
        <taxon>Cytophagales</taxon>
        <taxon>Cytophagaceae</taxon>
        <taxon>Spirosoma</taxon>
    </lineage>
</organism>
<dbReference type="PANTHER" id="PTHR45339:SF1">
    <property type="entry name" value="HYBRID SIGNAL TRANSDUCTION HISTIDINE KINASE J"/>
    <property type="match status" value="1"/>
</dbReference>
<name>A0A7G5GNW3_9BACT</name>
<keyword evidence="6" id="KW-1185">Reference proteome</keyword>
<evidence type="ECO:0000256" key="1">
    <source>
        <dbReference type="ARBA" id="ARBA00022553"/>
    </source>
</evidence>
<dbReference type="Gene3D" id="3.40.50.2300">
    <property type="match status" value="1"/>
</dbReference>
<dbReference type="PANTHER" id="PTHR45339">
    <property type="entry name" value="HYBRID SIGNAL TRANSDUCTION HISTIDINE KINASE J"/>
    <property type="match status" value="1"/>
</dbReference>
<dbReference type="SMART" id="SM00448">
    <property type="entry name" value="REC"/>
    <property type="match status" value="1"/>
</dbReference>
<gene>
    <name evidence="5" type="ORF">H3H32_21415</name>
</gene>
<dbReference type="RefSeq" id="WP_182457670.1">
    <property type="nucleotide sequence ID" value="NZ_CP059732.1"/>
</dbReference>
<keyword evidence="1 3" id="KW-0597">Phosphoprotein</keyword>
<protein>
    <submittedName>
        <fullName evidence="5">Response regulator</fullName>
    </submittedName>
</protein>
<evidence type="ECO:0000256" key="3">
    <source>
        <dbReference type="PROSITE-ProRule" id="PRU00169"/>
    </source>
</evidence>
<dbReference type="Proteomes" id="UP000515369">
    <property type="component" value="Chromosome"/>
</dbReference>
<feature type="domain" description="Response regulatory" evidence="4">
    <location>
        <begin position="5"/>
        <end position="121"/>
    </location>
</feature>
<proteinExistence type="predicted"/>
<dbReference type="InterPro" id="IPR001789">
    <property type="entry name" value="Sig_transdc_resp-reg_receiver"/>
</dbReference>
<dbReference type="GO" id="GO:0000160">
    <property type="term" value="P:phosphorelay signal transduction system"/>
    <property type="evidence" value="ECO:0007669"/>
    <property type="project" value="UniProtKB-KW"/>
</dbReference>
<dbReference type="SUPFAM" id="SSF52172">
    <property type="entry name" value="CheY-like"/>
    <property type="match status" value="1"/>
</dbReference>
<evidence type="ECO:0000256" key="2">
    <source>
        <dbReference type="ARBA" id="ARBA00023012"/>
    </source>
</evidence>
<keyword evidence="2" id="KW-0902">Two-component regulatory system</keyword>
<dbReference type="Pfam" id="PF00072">
    <property type="entry name" value="Response_reg"/>
    <property type="match status" value="1"/>
</dbReference>
<dbReference type="CDD" id="cd17546">
    <property type="entry name" value="REC_hyHK_CKI1_RcsC-like"/>
    <property type="match status" value="1"/>
</dbReference>
<dbReference type="AlphaFoldDB" id="A0A7G5GNW3"/>
<feature type="modified residue" description="4-aspartylphosphate" evidence="3">
    <location>
        <position position="55"/>
    </location>
</feature>
<dbReference type="InterPro" id="IPR011006">
    <property type="entry name" value="CheY-like_superfamily"/>
</dbReference>
<dbReference type="KEGG" id="sfol:H3H32_21415"/>
<sequence>MPKKRVLIIDDDPRNIFALTATLKAKSFDCLSCLSAREALEILKTDAVIDFILIDMMMPEMDGYEAIPRIKNLPNRENTPIFSVTAQAMVGDREKCLRAGATDYIAKPIDVDRLFQLLSAS</sequence>
<evidence type="ECO:0000313" key="5">
    <source>
        <dbReference type="EMBL" id="QMW00555.1"/>
    </source>
</evidence>
<evidence type="ECO:0000313" key="6">
    <source>
        <dbReference type="Proteomes" id="UP000515369"/>
    </source>
</evidence>
<dbReference type="PROSITE" id="PS50110">
    <property type="entry name" value="RESPONSE_REGULATORY"/>
    <property type="match status" value="1"/>
</dbReference>
<evidence type="ECO:0000259" key="4">
    <source>
        <dbReference type="PROSITE" id="PS50110"/>
    </source>
</evidence>
<accession>A0A7G5GNW3</accession>
<reference evidence="5 6" key="1">
    <citation type="submission" date="2020-07" db="EMBL/GenBank/DDBJ databases">
        <title>Spirosoma foliorum sp. nov., isolated from the leaves on the Nejang mountain Korea, Republic of.</title>
        <authorList>
            <person name="Ho H."/>
            <person name="Lee Y.-J."/>
            <person name="Nurcahyanto D.-A."/>
            <person name="Kim S.-G."/>
        </authorList>
    </citation>
    <scope>NUCLEOTIDE SEQUENCE [LARGE SCALE GENOMIC DNA]</scope>
    <source>
        <strain evidence="5 6">PL0136</strain>
    </source>
</reference>
<dbReference type="EMBL" id="CP059732">
    <property type="protein sequence ID" value="QMW00555.1"/>
    <property type="molecule type" value="Genomic_DNA"/>
</dbReference>